<evidence type="ECO:0000256" key="6">
    <source>
        <dbReference type="ARBA" id="ARBA00023136"/>
    </source>
</evidence>
<dbReference type="GO" id="GO:0000293">
    <property type="term" value="F:ferric-chelate reductase activity"/>
    <property type="evidence" value="ECO:0007669"/>
    <property type="project" value="TreeGrafter"/>
</dbReference>
<dbReference type="PANTHER" id="PTHR32361">
    <property type="entry name" value="FERRIC/CUPRIC REDUCTASE TRANSMEMBRANE COMPONENT"/>
    <property type="match status" value="1"/>
</dbReference>
<dbReference type="EMBL" id="JAPQKL010000005">
    <property type="protein sequence ID" value="KAJ5130916.1"/>
    <property type="molecule type" value="Genomic_DNA"/>
</dbReference>
<dbReference type="PANTHER" id="PTHR32361:SF9">
    <property type="entry name" value="FERRIC REDUCTASE TRANSMEMBRANE COMPONENT 3-RELATED"/>
    <property type="match status" value="1"/>
</dbReference>
<keyword evidence="2" id="KW-0813">Transport</keyword>
<proteinExistence type="predicted"/>
<dbReference type="Pfam" id="PF01794">
    <property type="entry name" value="Ferric_reduct"/>
    <property type="match status" value="1"/>
</dbReference>
<evidence type="ECO:0000256" key="7">
    <source>
        <dbReference type="SAM" id="Phobius"/>
    </source>
</evidence>
<evidence type="ECO:0000259" key="8">
    <source>
        <dbReference type="Pfam" id="PF01794"/>
    </source>
</evidence>
<dbReference type="RefSeq" id="XP_056521295.1">
    <property type="nucleotide sequence ID" value="XM_056667699.1"/>
</dbReference>
<evidence type="ECO:0000256" key="1">
    <source>
        <dbReference type="ARBA" id="ARBA00004141"/>
    </source>
</evidence>
<feature type="transmembrane region" description="Helical" evidence="7">
    <location>
        <begin position="219"/>
        <end position="239"/>
    </location>
</feature>
<feature type="domain" description="Ferric oxidoreductase" evidence="8">
    <location>
        <begin position="93"/>
        <end position="234"/>
    </location>
</feature>
<organism evidence="9 10">
    <name type="scientific">Penicillium bovifimosum</name>
    <dbReference type="NCBI Taxonomy" id="126998"/>
    <lineage>
        <taxon>Eukaryota</taxon>
        <taxon>Fungi</taxon>
        <taxon>Dikarya</taxon>
        <taxon>Ascomycota</taxon>
        <taxon>Pezizomycotina</taxon>
        <taxon>Eurotiomycetes</taxon>
        <taxon>Eurotiomycetidae</taxon>
        <taxon>Eurotiales</taxon>
        <taxon>Aspergillaceae</taxon>
        <taxon>Penicillium</taxon>
    </lineage>
</organism>
<dbReference type="GO" id="GO:0006826">
    <property type="term" value="P:iron ion transport"/>
    <property type="evidence" value="ECO:0007669"/>
    <property type="project" value="TreeGrafter"/>
</dbReference>
<keyword evidence="3 7" id="KW-0812">Transmembrane</keyword>
<dbReference type="Proteomes" id="UP001149079">
    <property type="component" value="Unassembled WGS sequence"/>
</dbReference>
<dbReference type="GeneID" id="81406869"/>
<dbReference type="AlphaFoldDB" id="A0A9W9GWZ4"/>
<feature type="transmembrane region" description="Helical" evidence="7">
    <location>
        <begin position="179"/>
        <end position="198"/>
    </location>
</feature>
<dbReference type="OrthoDB" id="10006946at2759"/>
<reference evidence="9" key="1">
    <citation type="submission" date="2022-11" db="EMBL/GenBank/DDBJ databases">
        <authorList>
            <person name="Petersen C."/>
        </authorList>
    </citation>
    <scope>NUCLEOTIDE SEQUENCE</scope>
    <source>
        <strain evidence="9">IBT 22155</strain>
    </source>
</reference>
<comment type="caution">
    <text evidence="9">The sequence shown here is derived from an EMBL/GenBank/DDBJ whole genome shotgun (WGS) entry which is preliminary data.</text>
</comment>
<dbReference type="InterPro" id="IPR051410">
    <property type="entry name" value="Ferric/Cupric_Reductase"/>
</dbReference>
<keyword evidence="10" id="KW-1185">Reference proteome</keyword>
<dbReference type="GO" id="GO:0005886">
    <property type="term" value="C:plasma membrane"/>
    <property type="evidence" value="ECO:0007669"/>
    <property type="project" value="TreeGrafter"/>
</dbReference>
<dbReference type="GO" id="GO:0015677">
    <property type="term" value="P:copper ion import"/>
    <property type="evidence" value="ECO:0007669"/>
    <property type="project" value="TreeGrafter"/>
</dbReference>
<comment type="subcellular location">
    <subcellularLocation>
        <location evidence="1">Membrane</location>
        <topology evidence="1">Multi-pass membrane protein</topology>
    </subcellularLocation>
</comment>
<accession>A0A9W9GWZ4</accession>
<dbReference type="GO" id="GO:0006879">
    <property type="term" value="P:intracellular iron ion homeostasis"/>
    <property type="evidence" value="ECO:0007669"/>
    <property type="project" value="TreeGrafter"/>
</dbReference>
<evidence type="ECO:0000256" key="5">
    <source>
        <dbReference type="ARBA" id="ARBA00023065"/>
    </source>
</evidence>
<keyword evidence="5" id="KW-0406">Ion transport</keyword>
<gene>
    <name evidence="9" type="ORF">N7515_006955</name>
</gene>
<reference evidence="9" key="2">
    <citation type="journal article" date="2023" name="IMA Fungus">
        <title>Comparative genomic study of the Penicillium genus elucidates a diverse pangenome and 15 lateral gene transfer events.</title>
        <authorList>
            <person name="Petersen C."/>
            <person name="Sorensen T."/>
            <person name="Nielsen M.R."/>
            <person name="Sondergaard T.E."/>
            <person name="Sorensen J.L."/>
            <person name="Fitzpatrick D.A."/>
            <person name="Frisvad J.C."/>
            <person name="Nielsen K.L."/>
        </authorList>
    </citation>
    <scope>NUCLEOTIDE SEQUENCE</scope>
    <source>
        <strain evidence="9">IBT 22155</strain>
    </source>
</reference>
<protein>
    <recommendedName>
        <fullName evidence="8">Ferric oxidoreductase domain-containing protein</fullName>
    </recommendedName>
</protein>
<keyword evidence="6 7" id="KW-0472">Membrane</keyword>
<evidence type="ECO:0000313" key="10">
    <source>
        <dbReference type="Proteomes" id="UP001149079"/>
    </source>
</evidence>
<sequence>MSWPYHFTSLSEDDQLRRQVLLDLRGFYAQVSFVLVISVLRFICLTTKSTNEWDGPVSGKTRRYLVCGLWLSWLVGLAMWNSGDDYLHLTKALGRVGLSQLPLQVLMSPADVSNPTASSALSVLTGIPQRALTPYHRLFGRLVVLLLLAHATLYTLFFVQSSHPEFGTLFLKRVQDLDVQWGMLAIFSAVLVFLFVRPTSQKGLQAWLVQGTIQERRKTFYYGHVSLVVLLCVAAYFHVKQAQKYILQTLAASVLNWICSSVVG</sequence>
<evidence type="ECO:0000256" key="2">
    <source>
        <dbReference type="ARBA" id="ARBA00022448"/>
    </source>
</evidence>
<evidence type="ECO:0000313" key="9">
    <source>
        <dbReference type="EMBL" id="KAJ5130916.1"/>
    </source>
</evidence>
<name>A0A9W9GWZ4_9EURO</name>
<dbReference type="InterPro" id="IPR013130">
    <property type="entry name" value="Fe3_Rdtase_TM_dom"/>
</dbReference>
<feature type="transmembrane region" description="Helical" evidence="7">
    <location>
        <begin position="27"/>
        <end position="44"/>
    </location>
</feature>
<evidence type="ECO:0000256" key="4">
    <source>
        <dbReference type="ARBA" id="ARBA00022989"/>
    </source>
</evidence>
<keyword evidence="4 7" id="KW-1133">Transmembrane helix</keyword>
<evidence type="ECO:0000256" key="3">
    <source>
        <dbReference type="ARBA" id="ARBA00022692"/>
    </source>
</evidence>
<feature type="transmembrane region" description="Helical" evidence="7">
    <location>
        <begin position="138"/>
        <end position="159"/>
    </location>
</feature>